<evidence type="ECO:0000313" key="2">
    <source>
        <dbReference type="Proteomes" id="UP000405357"/>
    </source>
</evidence>
<gene>
    <name evidence="1" type="ORF">PSO31014_03553</name>
</gene>
<protein>
    <submittedName>
        <fullName evidence="1">Uncharacterized protein</fullName>
    </submittedName>
</protein>
<reference evidence="1 2" key="1">
    <citation type="submission" date="2019-08" db="EMBL/GenBank/DDBJ databases">
        <authorList>
            <person name="Peeters C."/>
        </authorList>
    </citation>
    <scope>NUCLEOTIDE SEQUENCE [LARGE SCALE GENOMIC DNA]</scope>
    <source>
        <strain evidence="1 2">LMG 31014</strain>
    </source>
</reference>
<dbReference type="EMBL" id="CABPSG010000011">
    <property type="protein sequence ID" value="VVE29372.1"/>
    <property type="molecule type" value="Genomic_DNA"/>
</dbReference>
<evidence type="ECO:0000313" key="1">
    <source>
        <dbReference type="EMBL" id="VVE29372.1"/>
    </source>
</evidence>
<comment type="caution">
    <text evidence="1">The sequence shown here is derived from an EMBL/GenBank/DDBJ whole genome shotgun (WGS) entry which is preliminary data.</text>
</comment>
<proteinExistence type="predicted"/>
<name>A0ABY6WD19_9BURK</name>
<dbReference type="Proteomes" id="UP000405357">
    <property type="component" value="Unassembled WGS sequence"/>
</dbReference>
<sequence>MVRCQHWCGTRVGWTVATRTGFIFVVRSDFRRDTPVRADMPICTAFDYFATGIVNSAPLAMLSGQRCITLLKRV</sequence>
<keyword evidence="2" id="KW-1185">Reference proteome</keyword>
<organism evidence="1 2">
    <name type="scientific">Pandoraea soli</name>
    <dbReference type="NCBI Taxonomy" id="2508293"/>
    <lineage>
        <taxon>Bacteria</taxon>
        <taxon>Pseudomonadati</taxon>
        <taxon>Pseudomonadota</taxon>
        <taxon>Betaproteobacteria</taxon>
        <taxon>Burkholderiales</taxon>
        <taxon>Burkholderiaceae</taxon>
        <taxon>Pandoraea</taxon>
    </lineage>
</organism>
<accession>A0ABY6WD19</accession>